<dbReference type="NCBIfam" id="TIGR01376">
    <property type="entry name" value="POMP_repeat"/>
    <property type="match status" value="2"/>
</dbReference>
<feature type="transmembrane region" description="Helical" evidence="9">
    <location>
        <begin position="936"/>
        <end position="957"/>
    </location>
</feature>
<feature type="chain" id="PRO_5043809681" description="Right handed beta helix domain-containing protein" evidence="10">
    <location>
        <begin position="32"/>
        <end position="1348"/>
    </location>
</feature>
<dbReference type="EMBL" id="JAKMXF010000111">
    <property type="protein sequence ID" value="KAI6657428.1"/>
    <property type="molecule type" value="Genomic_DNA"/>
</dbReference>
<feature type="transmembrane region" description="Helical" evidence="9">
    <location>
        <begin position="832"/>
        <end position="854"/>
    </location>
</feature>
<organism evidence="11 12">
    <name type="scientific">Oopsacas minuta</name>
    <dbReference type="NCBI Taxonomy" id="111878"/>
    <lineage>
        <taxon>Eukaryota</taxon>
        <taxon>Metazoa</taxon>
        <taxon>Porifera</taxon>
        <taxon>Hexactinellida</taxon>
        <taxon>Hexasterophora</taxon>
        <taxon>Lyssacinosida</taxon>
        <taxon>Leucopsacidae</taxon>
        <taxon>Oopsacas</taxon>
    </lineage>
</organism>
<evidence type="ECO:0000313" key="11">
    <source>
        <dbReference type="EMBL" id="KAI6657428.1"/>
    </source>
</evidence>
<reference evidence="11 12" key="1">
    <citation type="journal article" date="2023" name="BMC Biol.">
        <title>The compact genome of the sponge Oopsacas minuta (Hexactinellida) is lacking key metazoan core genes.</title>
        <authorList>
            <person name="Santini S."/>
            <person name="Schenkelaars Q."/>
            <person name="Jourda C."/>
            <person name="Duchesne M."/>
            <person name="Belahbib H."/>
            <person name="Rocher C."/>
            <person name="Selva M."/>
            <person name="Riesgo A."/>
            <person name="Vervoort M."/>
            <person name="Leys S.P."/>
            <person name="Kodjabachian L."/>
            <person name="Le Bivic A."/>
            <person name="Borchiellini C."/>
            <person name="Claverie J.M."/>
            <person name="Renard E."/>
        </authorList>
    </citation>
    <scope>NUCLEOTIDE SEQUENCE [LARGE SCALE GENOMIC DNA]</scope>
    <source>
        <strain evidence="11">SPO-2</strain>
    </source>
</reference>
<protein>
    <recommendedName>
        <fullName evidence="13">Right handed beta helix domain-containing protein</fullName>
    </recommendedName>
</protein>
<feature type="transmembrane region" description="Helical" evidence="9">
    <location>
        <begin position="874"/>
        <end position="892"/>
    </location>
</feature>
<feature type="transmembrane region" description="Helical" evidence="9">
    <location>
        <begin position="969"/>
        <end position="993"/>
    </location>
</feature>
<keyword evidence="5 10" id="KW-0732">Signal</keyword>
<dbReference type="Proteomes" id="UP001165289">
    <property type="component" value="Unassembled WGS sequence"/>
</dbReference>
<name>A0AAV7K9G6_9METZ</name>
<accession>A0AAV7K9G6</accession>
<keyword evidence="7" id="KW-0998">Cell outer membrane</keyword>
<evidence type="ECO:0008006" key="13">
    <source>
        <dbReference type="Google" id="ProtNLM"/>
    </source>
</evidence>
<keyword evidence="12" id="KW-1185">Reference proteome</keyword>
<dbReference type="PANTHER" id="PTHR11319">
    <property type="entry name" value="G PROTEIN-COUPLED RECEPTOR-RELATED"/>
    <property type="match status" value="1"/>
</dbReference>
<feature type="transmembrane region" description="Helical" evidence="9">
    <location>
        <begin position="1113"/>
        <end position="1132"/>
    </location>
</feature>
<evidence type="ECO:0000256" key="10">
    <source>
        <dbReference type="SAM" id="SignalP"/>
    </source>
</evidence>
<evidence type="ECO:0000256" key="4">
    <source>
        <dbReference type="ARBA" id="ARBA00022525"/>
    </source>
</evidence>
<feature type="transmembrane region" description="Helical" evidence="9">
    <location>
        <begin position="1144"/>
        <end position="1160"/>
    </location>
</feature>
<keyword evidence="9" id="KW-1133">Transmembrane helix</keyword>
<evidence type="ECO:0000256" key="8">
    <source>
        <dbReference type="SAM" id="MobiDB-lite"/>
    </source>
</evidence>
<dbReference type="Pfam" id="PF02415">
    <property type="entry name" value="Chlam_PMP"/>
    <property type="match status" value="2"/>
</dbReference>
<feature type="compositionally biased region" description="Polar residues" evidence="8">
    <location>
        <begin position="1251"/>
        <end position="1261"/>
    </location>
</feature>
<feature type="signal peptide" evidence="10">
    <location>
        <begin position="1"/>
        <end position="31"/>
    </location>
</feature>
<evidence type="ECO:0000256" key="3">
    <source>
        <dbReference type="ARBA" id="ARBA00004613"/>
    </source>
</evidence>
<feature type="transmembrane region" description="Helical" evidence="9">
    <location>
        <begin position="1036"/>
        <end position="1058"/>
    </location>
</feature>
<dbReference type="GO" id="GO:0005576">
    <property type="term" value="C:extracellular region"/>
    <property type="evidence" value="ECO:0007669"/>
    <property type="project" value="UniProtKB-SubCell"/>
</dbReference>
<keyword evidence="6 9" id="KW-0472">Membrane</keyword>
<dbReference type="PANTHER" id="PTHR11319:SF35">
    <property type="entry name" value="OUTER MEMBRANE PROTEIN PMPC-RELATED"/>
    <property type="match status" value="1"/>
</dbReference>
<sequence length="1348" mass="151974">MIKVQANYFSKMSKLFCLIFTLLSVILSGNCTEIRCNATNIIDCFTQKPSPAGKVHLVLDPNISYYLSETYKFTNGIRSLTITSPNNTVITIPQNITVELIIQNVTEVNFQNITFHGGHPRVYHHFHSFLTINNSRSIYISQCKFRGIIGLAIYISSVHNGYFSLDLTQSVFNGTNDPSYPSQGVHVWLNQTDNTSVSVTHSKFSYFKVDASSANVSYHQRMRYRPLAIEQIRNAHSPDFIRTYVVSDCNFENNKGFVGGGLGLYTGLGVNSHYTIRRCHFRNNSVYNTRYKKQQKNEIDVTGSGGGIAALFFNCKYCRLSISDSTLIANRATLGGGIKIGFYFESSNVYINISNCTFRNNIADSGAGLYIESQLVKHLVLQAANLSNLDFHSNQATQFGAGIFVAYLPLILNGDYVRFVNNTNTSFAVISSQIEVHTNLTFKDNSGQRGGALYLSDNSQLLLDQYVSLYFENNTARDRGGAICADSISLDLLYRNYGYTFYNVHCFIKHFIKFESRTPDEYTQNITFKNNKAPKGSAIYTHTLSPCSWYSDRLPYSNISLALNWSTYHYYNTEDDQLNSSLIATAVAHYTISNDHATLQRLLKLYNTAEYPHYHVNITVQPGIPTKIFFVATDQLGSHEVSIATVEADTGGKVKPCTVHGEESIFLTSSDDKNSDDKSQVELSFCGNPGDEGKVLFKSLDGLTIEKTVSVKLAYCPEGMYLNTDHVCSCYNVESSKGIPFYTQVLNSSKHLYPWMSNNSNDTFVQMSCPSSYCNISMTSHTIGFKNQPCVNVSNSSDCLNGREGIACSSCKPRYDGLESGTLKCTRHCGTLVTVFTTLAVILLLLIIIAVLFLIRTSSYLNDHIELRHKLGPYARSFVFFCQGTFILYLNTEPRTKIDKYLPLPQIIDKTGLFLNYGLCFTFGITSSRGRVFEEYFLYLIGFIGIFFFAILIFCLLTRCIKVHRKFSILVYVLVTYSYFTYAPITFTTLRLLSCGLLTTYNSTSGDQLQELHYVWLYNSTQPCYGTSWDTFMTSVAYLTLLFYVIPLPFTYLLFAFIKYVDLRKLVNKYIRKRDAIRNSLSAQHSTSKLHSSLKLFNKLSTEYVSCFSEPHFGFWIPITMITSLTLLVIQINGAPFNTPSDKQAQYLAVVCFFYLYIRVSLKITEDIYVQFYDSTSIFFLCLSCIFLIIKNNISTHFLDSTTSKFAGVVQYFPFVSYVFLFLIILTPPAIKFCVKKSFPNSPDKEETPNEPHTASNTHFLPNQAHAEPDSDEEINDQAKPLLAHDPLNEINNTNEPNNQGSTLRPDYKDIKNQSYSYSSDHGISSPALSGDSVDIIGLVLSHENQAD</sequence>
<evidence type="ECO:0000256" key="2">
    <source>
        <dbReference type="ARBA" id="ARBA00004442"/>
    </source>
</evidence>
<feature type="compositionally biased region" description="Low complexity" evidence="8">
    <location>
        <begin position="1289"/>
        <end position="1299"/>
    </location>
</feature>
<evidence type="ECO:0000256" key="5">
    <source>
        <dbReference type="ARBA" id="ARBA00022729"/>
    </source>
</evidence>
<feature type="region of interest" description="Disordered" evidence="8">
    <location>
        <begin position="1287"/>
        <end position="1331"/>
    </location>
</feature>
<dbReference type="SMART" id="SM00710">
    <property type="entry name" value="PbH1"/>
    <property type="match status" value="7"/>
</dbReference>
<feature type="transmembrane region" description="Helical" evidence="9">
    <location>
        <begin position="1210"/>
        <end position="1231"/>
    </location>
</feature>
<gene>
    <name evidence="11" type="ORF">LOD99_174</name>
</gene>
<feature type="transmembrane region" description="Helical" evidence="9">
    <location>
        <begin position="1172"/>
        <end position="1190"/>
    </location>
</feature>
<dbReference type="SUPFAM" id="SSF51126">
    <property type="entry name" value="Pectin lyase-like"/>
    <property type="match status" value="2"/>
</dbReference>
<comment type="caution">
    <text evidence="11">The sequence shown here is derived from an EMBL/GenBank/DDBJ whole genome shotgun (WGS) entry which is preliminary data.</text>
</comment>
<feature type="region of interest" description="Disordered" evidence="8">
    <location>
        <begin position="1242"/>
        <end position="1275"/>
    </location>
</feature>
<comment type="subcellular location">
    <subcellularLocation>
        <location evidence="1">Cell envelope</location>
    </subcellularLocation>
    <subcellularLocation>
        <location evidence="2">Cell outer membrane</location>
    </subcellularLocation>
    <subcellularLocation>
        <location evidence="3">Secreted</location>
    </subcellularLocation>
</comment>
<evidence type="ECO:0000256" key="6">
    <source>
        <dbReference type="ARBA" id="ARBA00023136"/>
    </source>
</evidence>
<evidence type="ECO:0000256" key="7">
    <source>
        <dbReference type="ARBA" id="ARBA00023237"/>
    </source>
</evidence>
<evidence type="ECO:0000256" key="9">
    <source>
        <dbReference type="SAM" id="Phobius"/>
    </source>
</evidence>
<dbReference type="InterPro" id="IPR006626">
    <property type="entry name" value="PbH1"/>
</dbReference>
<dbReference type="InterPro" id="IPR011050">
    <property type="entry name" value="Pectin_lyase_fold/virulence"/>
</dbReference>
<evidence type="ECO:0000256" key="1">
    <source>
        <dbReference type="ARBA" id="ARBA00004196"/>
    </source>
</evidence>
<proteinExistence type="predicted"/>
<keyword evidence="9" id="KW-0812">Transmembrane</keyword>
<evidence type="ECO:0000313" key="12">
    <source>
        <dbReference type="Proteomes" id="UP001165289"/>
    </source>
</evidence>
<keyword evidence="4" id="KW-0964">Secreted</keyword>
<dbReference type="InterPro" id="IPR003368">
    <property type="entry name" value="POMP_repeat"/>
</dbReference>